<evidence type="ECO:0000313" key="3">
    <source>
        <dbReference type="EMBL" id="MDQ0197468.1"/>
    </source>
</evidence>
<dbReference type="Proteomes" id="UP001224122">
    <property type="component" value="Unassembled WGS sequence"/>
</dbReference>
<dbReference type="PANTHER" id="PTHR30006">
    <property type="entry name" value="THIAMINE-BINDING PERIPLASMIC PROTEIN-RELATED"/>
    <property type="match status" value="1"/>
</dbReference>
<feature type="signal peptide" evidence="2">
    <location>
        <begin position="1"/>
        <end position="26"/>
    </location>
</feature>
<evidence type="ECO:0000313" key="4">
    <source>
        <dbReference type="Proteomes" id="UP001224122"/>
    </source>
</evidence>
<dbReference type="Gene3D" id="3.40.190.10">
    <property type="entry name" value="Periplasmic binding protein-like II"/>
    <property type="match status" value="2"/>
</dbReference>
<dbReference type="PROSITE" id="PS51257">
    <property type="entry name" value="PROKAR_LIPOPROTEIN"/>
    <property type="match status" value="1"/>
</dbReference>
<dbReference type="RefSeq" id="WP_307404223.1">
    <property type="nucleotide sequence ID" value="NZ_JAUSTW010000001.1"/>
</dbReference>
<keyword evidence="4" id="KW-1185">Reference proteome</keyword>
<keyword evidence="1 2" id="KW-0732">Signal</keyword>
<proteinExistence type="predicted"/>
<dbReference type="Pfam" id="PF13343">
    <property type="entry name" value="SBP_bac_6"/>
    <property type="match status" value="1"/>
</dbReference>
<evidence type="ECO:0000256" key="2">
    <source>
        <dbReference type="SAM" id="SignalP"/>
    </source>
</evidence>
<evidence type="ECO:0000256" key="1">
    <source>
        <dbReference type="ARBA" id="ARBA00022729"/>
    </source>
</evidence>
<comment type="caution">
    <text evidence="3">The sequence shown here is derived from an EMBL/GenBank/DDBJ whole genome shotgun (WGS) entry which is preliminary data.</text>
</comment>
<dbReference type="PANTHER" id="PTHR30006:SF2">
    <property type="entry name" value="ABC TRANSPORTER SUBSTRATE-BINDING PROTEIN"/>
    <property type="match status" value="1"/>
</dbReference>
<accession>A0ABT9XPJ6</accession>
<feature type="chain" id="PRO_5045215845" evidence="2">
    <location>
        <begin position="27"/>
        <end position="370"/>
    </location>
</feature>
<name>A0ABT9XPJ6_9BACI</name>
<protein>
    <submittedName>
        <fullName evidence="3">Spermidine/putrescine transport system substrate-binding protein</fullName>
    </submittedName>
</protein>
<dbReference type="SUPFAM" id="SSF53850">
    <property type="entry name" value="Periplasmic binding protein-like II"/>
    <property type="match status" value="1"/>
</dbReference>
<reference evidence="3 4" key="1">
    <citation type="submission" date="2023-07" db="EMBL/GenBank/DDBJ databases">
        <title>Genomic Encyclopedia of Type Strains, Phase IV (KMG-IV): sequencing the most valuable type-strain genomes for metagenomic binning, comparative biology and taxonomic classification.</title>
        <authorList>
            <person name="Goeker M."/>
        </authorList>
    </citation>
    <scope>NUCLEOTIDE SEQUENCE [LARGE SCALE GENOMIC DNA]</scope>
    <source>
        <strain evidence="3 4">DSM 27594</strain>
    </source>
</reference>
<dbReference type="EMBL" id="JAUSTW010000001">
    <property type="protein sequence ID" value="MDQ0197468.1"/>
    <property type="molecule type" value="Genomic_DNA"/>
</dbReference>
<organism evidence="3 4">
    <name type="scientific">Neobacillus ginsengisoli</name>
    <dbReference type="NCBI Taxonomy" id="904295"/>
    <lineage>
        <taxon>Bacteria</taxon>
        <taxon>Bacillati</taxon>
        <taxon>Bacillota</taxon>
        <taxon>Bacilli</taxon>
        <taxon>Bacillales</taxon>
        <taxon>Bacillaceae</taxon>
        <taxon>Neobacillus</taxon>
    </lineage>
</organism>
<gene>
    <name evidence="3" type="ORF">J2S10_000573</name>
</gene>
<sequence length="370" mass="40745">MNRKWSKKSIRSFQAAVLGLSLLGLAGCGTKEGSTAPVKNDPNKLTIGEIETKAKKEGEINSVGMPDTWANLGQTWNDISKKYNLKHTDTDLSSAEEIAKFESEKQNATADIGDMGISFAPIAVQKGLALPYKTSHWDEIPQWAKDDKGNWVVGYQGTIAFLTNKNLVKNPPKSWDDILKGNYKVTIGDVQRGAQNQMGVLSAAMAYGGSETNIKPGIDFFAKLAKQGRLSLTDAKPANIEKGEVEVAIVWDFNALSYATQINRNQFDVCIPKEGSVVSGYTTIINKYAKHPYAAMAAREYILSDQGQINLAKGFARPIRNVQLPNEVADKLLPKEQYKNARPVQDPKAWEKTASTLPQLWQDEVLVNVK</sequence>